<proteinExistence type="inferred from homology"/>
<dbReference type="GO" id="GO:0004825">
    <property type="term" value="F:methionine-tRNA ligase activity"/>
    <property type="evidence" value="ECO:0007669"/>
    <property type="project" value="UniProtKB-EC"/>
</dbReference>
<dbReference type="Gene3D" id="2.20.28.20">
    <property type="entry name" value="Methionyl-tRNA synthetase, Zn-domain"/>
    <property type="match status" value="1"/>
</dbReference>
<evidence type="ECO:0000256" key="1">
    <source>
        <dbReference type="ARBA" id="ARBA00022598"/>
    </source>
</evidence>
<sequence length="529" mass="59192">MSTNQQTYFVCPAPPCPNGKLHLGHIGGVYLLADIFVRYQRMIGNIAYHVTGADEHGTYTLVKARKLGRPVDDVAQMHIDEIQQCLRAVHIEPDVFVRTSSKDHLQRSLAIYEQLNAAGYIQLRDAKQLYCESCDEFAADSLAVGECPACNAPTDSNLCEDCGLAIQHSLLRNPVHTPCGHALTLRPIRQAHFNIERLATTLDRAIEASRWPDTIKDKELEWLRTELRALPMSRHFARGVTLTAPAEVAGQTLLTWFEGLWCYDTGIERICKQNGVHYDDTMRNRDTKLVFFMGQDNRFYYTVGVTASLLARGYAIPHNHAIQDFYKLEGAKFSTGRDHAMWADEVALNIDPNVLRYCLARIAKAFGSDDNDFKIEGLVRAAARIHIFETALRKHTGSNAKLTVDNLNPERMRDVEQYSEAMHEARVWAALDAIDAFFDGAGFARNAAGASATEISVFLSMLHPLVPALAARYGAFFFGTGWRSALDDCAVWPRTDALSVMDFPLFSEPIPDAFIAAYEQRFRPTPATT</sequence>
<dbReference type="GO" id="GO:0005524">
    <property type="term" value="F:ATP binding"/>
    <property type="evidence" value="ECO:0007669"/>
    <property type="project" value="UniProtKB-KW"/>
</dbReference>
<dbReference type="SUPFAM" id="SSF52374">
    <property type="entry name" value="Nucleotidylyl transferase"/>
    <property type="match status" value="1"/>
</dbReference>
<dbReference type="InterPro" id="IPR015413">
    <property type="entry name" value="Methionyl/Leucyl_tRNA_Synth"/>
</dbReference>
<comment type="catalytic activity">
    <reaction evidence="6">
        <text>tRNA(Met) + L-methionine + ATP = L-methionyl-tRNA(Met) + AMP + diphosphate</text>
        <dbReference type="Rhea" id="RHEA:13481"/>
        <dbReference type="Rhea" id="RHEA-COMP:9667"/>
        <dbReference type="Rhea" id="RHEA-COMP:9698"/>
        <dbReference type="ChEBI" id="CHEBI:30616"/>
        <dbReference type="ChEBI" id="CHEBI:33019"/>
        <dbReference type="ChEBI" id="CHEBI:57844"/>
        <dbReference type="ChEBI" id="CHEBI:78442"/>
        <dbReference type="ChEBI" id="CHEBI:78530"/>
        <dbReference type="ChEBI" id="CHEBI:456215"/>
        <dbReference type="EC" id="6.1.1.10"/>
    </reaction>
</comment>
<keyword evidence="5 7" id="KW-0030">Aminoacyl-tRNA synthetase</keyword>
<accession>A0A1I4FQ93</accession>
<dbReference type="PANTHER" id="PTHR45765">
    <property type="entry name" value="METHIONINE--TRNA LIGASE"/>
    <property type="match status" value="1"/>
</dbReference>
<evidence type="ECO:0000313" key="10">
    <source>
        <dbReference type="Proteomes" id="UP000323300"/>
    </source>
</evidence>
<organism evidence="9 10">
    <name type="scientific">Neomesorhizobium albiziae</name>
    <dbReference type="NCBI Taxonomy" id="335020"/>
    <lineage>
        <taxon>Bacteria</taxon>
        <taxon>Pseudomonadati</taxon>
        <taxon>Pseudomonadota</taxon>
        <taxon>Alphaproteobacteria</taxon>
        <taxon>Hyphomicrobiales</taxon>
        <taxon>Phyllobacteriaceae</taxon>
        <taxon>Neomesorhizobium</taxon>
    </lineage>
</organism>
<dbReference type="Gene3D" id="3.40.50.620">
    <property type="entry name" value="HUPs"/>
    <property type="match status" value="1"/>
</dbReference>
<evidence type="ECO:0000256" key="4">
    <source>
        <dbReference type="ARBA" id="ARBA00022917"/>
    </source>
</evidence>
<dbReference type="RefSeq" id="WP_149764441.1">
    <property type="nucleotide sequence ID" value="NZ_BSPE01000014.1"/>
</dbReference>
<evidence type="ECO:0000256" key="5">
    <source>
        <dbReference type="ARBA" id="ARBA00023146"/>
    </source>
</evidence>
<dbReference type="GO" id="GO:0005829">
    <property type="term" value="C:cytosol"/>
    <property type="evidence" value="ECO:0007669"/>
    <property type="project" value="TreeGrafter"/>
</dbReference>
<evidence type="ECO:0000256" key="2">
    <source>
        <dbReference type="ARBA" id="ARBA00022741"/>
    </source>
</evidence>
<dbReference type="EMBL" id="FOSL01000051">
    <property type="protein sequence ID" value="SFL18771.1"/>
    <property type="molecule type" value="Genomic_DNA"/>
</dbReference>
<evidence type="ECO:0000256" key="6">
    <source>
        <dbReference type="ARBA" id="ARBA00047364"/>
    </source>
</evidence>
<dbReference type="PANTHER" id="PTHR45765:SF1">
    <property type="entry name" value="METHIONINE--TRNA LIGASE, CYTOPLASMIC"/>
    <property type="match status" value="1"/>
</dbReference>
<dbReference type="InterPro" id="IPR014729">
    <property type="entry name" value="Rossmann-like_a/b/a_fold"/>
</dbReference>
<dbReference type="PROSITE" id="PS00178">
    <property type="entry name" value="AA_TRNA_LIGASE_I"/>
    <property type="match status" value="1"/>
</dbReference>
<comment type="similarity">
    <text evidence="7">Belongs to the class-I aminoacyl-tRNA synthetase family.</text>
</comment>
<keyword evidence="10" id="KW-1185">Reference proteome</keyword>
<dbReference type="InterPro" id="IPR001412">
    <property type="entry name" value="aa-tRNA-synth_I_CS"/>
</dbReference>
<keyword evidence="2 7" id="KW-0547">Nucleotide-binding</keyword>
<name>A0A1I4FQ93_9HYPH</name>
<dbReference type="OrthoDB" id="9810191at2"/>
<evidence type="ECO:0000256" key="3">
    <source>
        <dbReference type="ARBA" id="ARBA00022840"/>
    </source>
</evidence>
<keyword evidence="4 7" id="KW-0648">Protein biosynthesis</keyword>
<dbReference type="GO" id="GO:0006431">
    <property type="term" value="P:methionyl-tRNA aminoacylation"/>
    <property type="evidence" value="ECO:0007669"/>
    <property type="project" value="TreeGrafter"/>
</dbReference>
<keyword evidence="1 7" id="KW-0436">Ligase</keyword>
<dbReference type="Pfam" id="PF09334">
    <property type="entry name" value="tRNA-synt_1g"/>
    <property type="match status" value="1"/>
</dbReference>
<dbReference type="AlphaFoldDB" id="A0A1I4FQ93"/>
<keyword evidence="3 7" id="KW-0067">ATP-binding</keyword>
<evidence type="ECO:0000259" key="8">
    <source>
        <dbReference type="Pfam" id="PF09334"/>
    </source>
</evidence>
<protein>
    <submittedName>
        <fullName evidence="9">Methionyl-tRNA synthetase</fullName>
    </submittedName>
</protein>
<evidence type="ECO:0000256" key="7">
    <source>
        <dbReference type="RuleBase" id="RU363039"/>
    </source>
</evidence>
<dbReference type="InterPro" id="IPR029038">
    <property type="entry name" value="MetRS_Zn"/>
</dbReference>
<reference evidence="9 10" key="1">
    <citation type="submission" date="2016-10" db="EMBL/GenBank/DDBJ databases">
        <authorList>
            <person name="Varghese N."/>
            <person name="Submissions S."/>
        </authorList>
    </citation>
    <scope>NUCLEOTIDE SEQUENCE [LARGE SCALE GENOMIC DNA]</scope>
    <source>
        <strain evidence="9 10">DSM 21822</strain>
    </source>
</reference>
<dbReference type="InterPro" id="IPR023458">
    <property type="entry name" value="Met-tRNA_ligase_1"/>
</dbReference>
<dbReference type="Proteomes" id="UP000323300">
    <property type="component" value="Unassembled WGS sequence"/>
</dbReference>
<feature type="domain" description="Methionyl/Leucyl tRNA synthetase" evidence="8">
    <location>
        <begin position="9"/>
        <end position="380"/>
    </location>
</feature>
<evidence type="ECO:0000313" key="9">
    <source>
        <dbReference type="EMBL" id="SFL18771.1"/>
    </source>
</evidence>
<gene>
    <name evidence="9" type="ORF">SAMN04488498_1516</name>
</gene>